<feature type="transmembrane region" description="Helical" evidence="1">
    <location>
        <begin position="28"/>
        <end position="50"/>
    </location>
</feature>
<keyword evidence="3" id="KW-1185">Reference proteome</keyword>
<reference evidence="3" key="1">
    <citation type="submission" date="2016-06" db="EMBL/GenBank/DDBJ databases">
        <title>Parallel loss of symbiosis genes in relatives of nitrogen-fixing non-legume Parasponia.</title>
        <authorList>
            <person name="Van Velzen R."/>
            <person name="Holmer R."/>
            <person name="Bu F."/>
            <person name="Rutten L."/>
            <person name="Van Zeijl A."/>
            <person name="Liu W."/>
            <person name="Santuari L."/>
            <person name="Cao Q."/>
            <person name="Sharma T."/>
            <person name="Shen D."/>
            <person name="Roswanjaya Y."/>
            <person name="Wardhani T."/>
            <person name="Kalhor M.S."/>
            <person name="Jansen J."/>
            <person name="Van den Hoogen J."/>
            <person name="Gungor B."/>
            <person name="Hartog M."/>
            <person name="Hontelez J."/>
            <person name="Verver J."/>
            <person name="Yang W.-C."/>
            <person name="Schijlen E."/>
            <person name="Repin R."/>
            <person name="Schilthuizen M."/>
            <person name="Schranz E."/>
            <person name="Heidstra R."/>
            <person name="Miyata K."/>
            <person name="Fedorova E."/>
            <person name="Kohlen W."/>
            <person name="Bisseling T."/>
            <person name="Smit S."/>
            <person name="Geurts R."/>
        </authorList>
    </citation>
    <scope>NUCLEOTIDE SEQUENCE [LARGE SCALE GENOMIC DNA]</scope>
    <source>
        <strain evidence="3">cv. RG33-2</strain>
    </source>
</reference>
<protein>
    <recommendedName>
        <fullName evidence="4">Transmembrane protein</fullName>
    </recommendedName>
</protein>
<gene>
    <name evidence="2" type="ORF">TorRG33x02_218140</name>
</gene>
<evidence type="ECO:0000313" key="3">
    <source>
        <dbReference type="Proteomes" id="UP000237000"/>
    </source>
</evidence>
<keyword evidence="1" id="KW-1133">Transmembrane helix</keyword>
<evidence type="ECO:0008006" key="4">
    <source>
        <dbReference type="Google" id="ProtNLM"/>
    </source>
</evidence>
<organism evidence="2 3">
    <name type="scientific">Trema orientale</name>
    <name type="common">Charcoal tree</name>
    <name type="synonym">Celtis orientalis</name>
    <dbReference type="NCBI Taxonomy" id="63057"/>
    <lineage>
        <taxon>Eukaryota</taxon>
        <taxon>Viridiplantae</taxon>
        <taxon>Streptophyta</taxon>
        <taxon>Embryophyta</taxon>
        <taxon>Tracheophyta</taxon>
        <taxon>Spermatophyta</taxon>
        <taxon>Magnoliopsida</taxon>
        <taxon>eudicotyledons</taxon>
        <taxon>Gunneridae</taxon>
        <taxon>Pentapetalae</taxon>
        <taxon>rosids</taxon>
        <taxon>fabids</taxon>
        <taxon>Rosales</taxon>
        <taxon>Cannabaceae</taxon>
        <taxon>Trema</taxon>
    </lineage>
</organism>
<keyword evidence="1" id="KW-0472">Membrane</keyword>
<proteinExistence type="predicted"/>
<comment type="caution">
    <text evidence="2">The sequence shown here is derived from an EMBL/GenBank/DDBJ whole genome shotgun (WGS) entry which is preliminary data.</text>
</comment>
<evidence type="ECO:0000313" key="2">
    <source>
        <dbReference type="EMBL" id="PON82446.1"/>
    </source>
</evidence>
<keyword evidence="1" id="KW-0812">Transmembrane</keyword>
<accession>A0A2P5EA91</accession>
<dbReference type="EMBL" id="JXTC01000195">
    <property type="protein sequence ID" value="PON82446.1"/>
    <property type="molecule type" value="Genomic_DNA"/>
</dbReference>
<sequence length="104" mass="11226">MVTRQVELGETTKNENGALNEIRHVSGALALVLSLIIILPVLGLIGLVWWRCGAAVPLRLDGGTAAPLTWRCGAIAASMWHCSAIDWRRSATNVAPWRQITAVV</sequence>
<name>A0A2P5EA91_TREOI</name>
<dbReference type="AlphaFoldDB" id="A0A2P5EA91"/>
<dbReference type="InParanoid" id="A0A2P5EA91"/>
<dbReference type="Proteomes" id="UP000237000">
    <property type="component" value="Unassembled WGS sequence"/>
</dbReference>
<evidence type="ECO:0000256" key="1">
    <source>
        <dbReference type="SAM" id="Phobius"/>
    </source>
</evidence>